<sequence length="1141" mass="124708">MLALLLLPLLWTRSLQEDPGFQLRVQGTVTVQEGLCVLVPCSFSYPSRVWSSSGQLFISWFRARSYMNCDEPVATNDPDHKVKPETKARFQLVGKVKSRDCSVSIRDARMEDEGTYAFTIDTRKIKYTYADQRLNVQVTGLTEKPAIHVPEPLESGRPSRLRCSLPGSCQGGRPLTFSWSGDALNSMDPGTLKSSELILTPRPQDHDTSLTCQDHNTSLTCQVQLAGAWATTERTIGLRVSSAQQWDSWPLVLMMMRGTLMGAGFLLTYGLTWIYCTRMLGLLLLPLLWAGSLQQDGGHPIQVQKAVTVQEGLCVLVPCSFSYPFRAGSSPEEFYMSWVRVRQLPVPSSGLTEKPAIHVPEPLESGRPSRLRCSLPGSCQGGHSLAFSWSGDALNSMDPGTLKSSELILTPRPQDHDTSLTCQVQLAGAWATTERTIGLRVSYAPQDLSVSLYFKNGTVLTTVSNGTVLPVPEERSFLLVCTAHSNPPASLSWSWKGKAPAPSQVSRSGILELSRVRAEDGGEFTCQAQNVLGSQHFSLNLSVQRIPSSCICVPERQGSSWPLVLTLIRGTLMGAGFLLTYGLTWIFYTRMLGLLLLPLLWAGSLQQDGGHPIQVQKAVTVQEGLCVLVPCSFSYPFRAGSSPEEFYMSWIRVRRDSSYGDVVATNNPKYELKTEIKDRFHLLGDIRTRNCSLSIRGDKREDTRTYVFRIETKRHAIYTYLHHLVTVQVTGLTEKPAIHVPEPLESGRPSRLRCSLPGSCQGGRPLTFSWSGDALNSMDPGTLKSSELILTPRPQDHDTSLTCQVQLAGAWATTERTIGLHVSYAPQHLSISLFYRNGTVVQILPNASPLSVMEGQALQLTCAADSYPSAQVSWFWESPDLHASPLSSTGVLKMSHVGTAEGGGFTCRANNTLGSQNASVTLSMLYAPQLLGPWCSWEAEDLRCSCSSRARPAPSLHWRLGEELLEGNSSNASFTITSSWAGPWANSSLSLHGGLSSSLRLSCEAGNEHGAQSTTVLLLPGKSGPMAGAVVGALGGAGAMALLCLALCLIFFCIMKARRTRAAGGPKRMDDEDHVTGTVAWDSKQKPWPDNPQTKAPPVGDDLPGGEQQELHYASLSFREMKFCDVKSQEPPNHKATRSTE</sequence>
<dbReference type="InterPro" id="IPR003598">
    <property type="entry name" value="Ig_sub2"/>
</dbReference>
<dbReference type="EMBL" id="KN121407">
    <property type="protein sequence ID" value="KFO36529.1"/>
    <property type="molecule type" value="Genomic_DNA"/>
</dbReference>
<dbReference type="GO" id="GO:0007155">
    <property type="term" value="P:cell adhesion"/>
    <property type="evidence" value="ECO:0007669"/>
    <property type="project" value="UniProtKB-KW"/>
</dbReference>
<keyword evidence="5" id="KW-0130">Cell adhesion</keyword>
<keyword evidence="3 14" id="KW-0732">Signal</keyword>
<evidence type="ECO:0000256" key="9">
    <source>
        <dbReference type="ARBA" id="ARBA00023180"/>
    </source>
</evidence>
<evidence type="ECO:0000256" key="12">
    <source>
        <dbReference type="SAM" id="MobiDB-lite"/>
    </source>
</evidence>
<organism evidence="16 17">
    <name type="scientific">Fukomys damarensis</name>
    <name type="common">Damaraland mole rat</name>
    <name type="synonym">Cryptomys damarensis</name>
    <dbReference type="NCBI Taxonomy" id="885580"/>
    <lineage>
        <taxon>Eukaryota</taxon>
        <taxon>Metazoa</taxon>
        <taxon>Chordata</taxon>
        <taxon>Craniata</taxon>
        <taxon>Vertebrata</taxon>
        <taxon>Euteleostomi</taxon>
        <taxon>Mammalia</taxon>
        <taxon>Eutheria</taxon>
        <taxon>Euarchontoglires</taxon>
        <taxon>Glires</taxon>
        <taxon>Rodentia</taxon>
        <taxon>Hystricomorpha</taxon>
        <taxon>Bathyergidae</taxon>
        <taxon>Fukomys</taxon>
    </lineage>
</organism>
<feature type="transmembrane region" description="Helical" evidence="13">
    <location>
        <begin position="249"/>
        <end position="276"/>
    </location>
</feature>
<dbReference type="PANTHER" id="PTHR12035:SF125">
    <property type="entry name" value="SIALIC ACID-BINDING IG-LIKE LECTIN 5"/>
    <property type="match status" value="1"/>
</dbReference>
<comment type="subcellular location">
    <subcellularLocation>
        <location evidence="1">Membrane</location>
        <topology evidence="1">Single-pass type I membrane protein</topology>
    </subcellularLocation>
</comment>
<dbReference type="GO" id="GO:0033691">
    <property type="term" value="F:sialic acid binding"/>
    <property type="evidence" value="ECO:0007669"/>
    <property type="project" value="TreeGrafter"/>
</dbReference>
<feature type="transmembrane region" description="Helical" evidence="13">
    <location>
        <begin position="1026"/>
        <end position="1054"/>
    </location>
</feature>
<dbReference type="GO" id="GO:0031348">
    <property type="term" value="P:negative regulation of defense response"/>
    <property type="evidence" value="ECO:0007669"/>
    <property type="project" value="UniProtKB-ARBA"/>
</dbReference>
<evidence type="ECO:0000256" key="14">
    <source>
        <dbReference type="SAM" id="SignalP"/>
    </source>
</evidence>
<dbReference type="Gene3D" id="2.60.40.10">
    <property type="entry name" value="Immunoglobulins"/>
    <property type="match status" value="7"/>
</dbReference>
<evidence type="ECO:0000256" key="7">
    <source>
        <dbReference type="ARBA" id="ARBA00023136"/>
    </source>
</evidence>
<dbReference type="GO" id="GO:0005886">
    <property type="term" value="C:plasma membrane"/>
    <property type="evidence" value="ECO:0007669"/>
    <property type="project" value="TreeGrafter"/>
</dbReference>
<keyword evidence="9" id="KW-0325">Glycoprotein</keyword>
<dbReference type="InterPro" id="IPR051036">
    <property type="entry name" value="SIGLEC"/>
</dbReference>
<dbReference type="SMART" id="SM00408">
    <property type="entry name" value="IGc2"/>
    <property type="match status" value="2"/>
</dbReference>
<evidence type="ECO:0000256" key="3">
    <source>
        <dbReference type="ARBA" id="ARBA00022729"/>
    </source>
</evidence>
<keyword evidence="4 16" id="KW-0430">Lectin</keyword>
<feature type="domain" description="Ig-like" evidence="15">
    <location>
        <begin position="845"/>
        <end position="923"/>
    </location>
</feature>
<feature type="domain" description="Ig-like" evidence="15">
    <location>
        <begin position="19"/>
        <end position="128"/>
    </location>
</feature>
<feature type="domain" description="Ig-like" evidence="15">
    <location>
        <begin position="355"/>
        <end position="438"/>
    </location>
</feature>
<dbReference type="SMART" id="SM00409">
    <property type="entry name" value="IG"/>
    <property type="match status" value="5"/>
</dbReference>
<feature type="domain" description="Ig-like" evidence="15">
    <location>
        <begin position="145"/>
        <end position="237"/>
    </location>
</feature>
<evidence type="ECO:0000256" key="8">
    <source>
        <dbReference type="ARBA" id="ARBA00023157"/>
    </source>
</evidence>
<dbReference type="FunFam" id="2.60.40.10:FF:000829">
    <property type="entry name" value="Sialic acid-binding Ig-like lectin 8"/>
    <property type="match status" value="1"/>
</dbReference>
<evidence type="ECO:0000313" key="17">
    <source>
        <dbReference type="Proteomes" id="UP000028990"/>
    </source>
</evidence>
<dbReference type="InterPro" id="IPR007110">
    <property type="entry name" value="Ig-like_dom"/>
</dbReference>
<keyword evidence="7 13" id="KW-0472">Membrane</keyword>
<dbReference type="PROSITE" id="PS50835">
    <property type="entry name" value="IG_LIKE"/>
    <property type="match status" value="6"/>
</dbReference>
<evidence type="ECO:0000256" key="13">
    <source>
        <dbReference type="SAM" id="Phobius"/>
    </source>
</evidence>
<protein>
    <submittedName>
        <fullName evidence="16">Sialic acid-binding Ig-like lectin 5</fullName>
    </submittedName>
</protein>
<keyword evidence="8" id="KW-1015">Disulfide bond</keyword>
<feature type="domain" description="Ig-like" evidence="15">
    <location>
        <begin position="736"/>
        <end position="819"/>
    </location>
</feature>
<feature type="domain" description="Ig-like" evidence="15">
    <location>
        <begin position="445"/>
        <end position="542"/>
    </location>
</feature>
<evidence type="ECO:0000259" key="15">
    <source>
        <dbReference type="PROSITE" id="PS50835"/>
    </source>
</evidence>
<dbReference type="eggNOG" id="ENOG502S41V">
    <property type="taxonomic scope" value="Eukaryota"/>
</dbReference>
<evidence type="ECO:0000256" key="1">
    <source>
        <dbReference type="ARBA" id="ARBA00004479"/>
    </source>
</evidence>
<keyword evidence="6 13" id="KW-1133">Transmembrane helix</keyword>
<evidence type="ECO:0000256" key="10">
    <source>
        <dbReference type="ARBA" id="ARBA00023319"/>
    </source>
</evidence>
<keyword evidence="10" id="KW-0393">Immunoglobulin domain</keyword>
<dbReference type="SUPFAM" id="SSF48726">
    <property type="entry name" value="Immunoglobulin"/>
    <property type="match status" value="8"/>
</dbReference>
<evidence type="ECO:0000256" key="5">
    <source>
        <dbReference type="ARBA" id="ARBA00022889"/>
    </source>
</evidence>
<name>A0A091DWL4_FUKDA</name>
<feature type="signal peptide" evidence="14">
    <location>
        <begin position="1"/>
        <end position="16"/>
    </location>
</feature>
<feature type="region of interest" description="Disordered" evidence="12">
    <location>
        <begin position="1079"/>
        <end position="1110"/>
    </location>
</feature>
<evidence type="ECO:0000313" key="16">
    <source>
        <dbReference type="EMBL" id="KFO36529.1"/>
    </source>
</evidence>
<proteinExistence type="inferred from homology"/>
<dbReference type="AlphaFoldDB" id="A0A091DWL4"/>
<dbReference type="Pfam" id="PF07686">
    <property type="entry name" value="V-set"/>
    <property type="match status" value="2"/>
</dbReference>
<dbReference type="InterPro" id="IPR013783">
    <property type="entry name" value="Ig-like_fold"/>
</dbReference>
<dbReference type="Proteomes" id="UP000028990">
    <property type="component" value="Unassembled WGS sequence"/>
</dbReference>
<dbReference type="PANTHER" id="PTHR12035">
    <property type="entry name" value="SIALIC ACID BINDING IMMUNOGLOBULIN-LIKE LECTIN"/>
    <property type="match status" value="1"/>
</dbReference>
<evidence type="ECO:0000256" key="11">
    <source>
        <dbReference type="ARBA" id="ARBA00038361"/>
    </source>
</evidence>
<dbReference type="InterPro" id="IPR003599">
    <property type="entry name" value="Ig_sub"/>
</dbReference>
<dbReference type="Pfam" id="PF13927">
    <property type="entry name" value="Ig_3"/>
    <property type="match status" value="2"/>
</dbReference>
<dbReference type="InterPro" id="IPR036179">
    <property type="entry name" value="Ig-like_dom_sf"/>
</dbReference>
<accession>A0A091DWL4</accession>
<feature type="chain" id="PRO_5001873519" evidence="14">
    <location>
        <begin position="17"/>
        <end position="1141"/>
    </location>
</feature>
<gene>
    <name evidence="16" type="ORF">H920_02156</name>
</gene>
<reference evidence="16 17" key="1">
    <citation type="submission" date="2013-11" db="EMBL/GenBank/DDBJ databases">
        <title>The Damaraland mole rat (Fukomys damarensis) genome and evolution of African mole rats.</title>
        <authorList>
            <person name="Gladyshev V.N."/>
            <person name="Fang X."/>
        </authorList>
    </citation>
    <scope>NUCLEOTIDE SEQUENCE [LARGE SCALE GENOMIC DNA]</scope>
    <source>
        <tissue evidence="16">Liver</tissue>
    </source>
</reference>
<evidence type="ECO:0000256" key="4">
    <source>
        <dbReference type="ARBA" id="ARBA00022734"/>
    </source>
</evidence>
<keyword evidence="17" id="KW-1185">Reference proteome</keyword>
<dbReference type="GO" id="GO:0030246">
    <property type="term" value="F:carbohydrate binding"/>
    <property type="evidence" value="ECO:0007669"/>
    <property type="project" value="UniProtKB-KW"/>
</dbReference>
<comment type="similarity">
    <text evidence="11">Belongs to the immunoglobulin superfamily. SIGLEC (sialic acid binding Ig-like lectin) family.</text>
</comment>
<keyword evidence="2 13" id="KW-0812">Transmembrane</keyword>
<evidence type="ECO:0000256" key="6">
    <source>
        <dbReference type="ARBA" id="ARBA00022989"/>
    </source>
</evidence>
<evidence type="ECO:0000256" key="2">
    <source>
        <dbReference type="ARBA" id="ARBA00022692"/>
    </source>
</evidence>
<dbReference type="InterPro" id="IPR013106">
    <property type="entry name" value="Ig_V-set"/>
</dbReference>